<evidence type="ECO:0000313" key="2">
    <source>
        <dbReference type="EMBL" id="KDQ06141.1"/>
    </source>
</evidence>
<dbReference type="AlphaFoldDB" id="A0A067M3I1"/>
<feature type="compositionally biased region" description="Pro residues" evidence="1">
    <location>
        <begin position="133"/>
        <end position="154"/>
    </location>
</feature>
<evidence type="ECO:0000256" key="1">
    <source>
        <dbReference type="SAM" id="MobiDB-lite"/>
    </source>
</evidence>
<accession>A0A067M3I1</accession>
<dbReference type="STRING" id="930990.A0A067M3I1"/>
<keyword evidence="3" id="KW-1185">Reference proteome</keyword>
<feature type="compositionally biased region" description="Basic and acidic residues" evidence="1">
    <location>
        <begin position="256"/>
        <end position="268"/>
    </location>
</feature>
<feature type="region of interest" description="Disordered" evidence="1">
    <location>
        <begin position="128"/>
        <end position="291"/>
    </location>
</feature>
<evidence type="ECO:0000313" key="3">
    <source>
        <dbReference type="Proteomes" id="UP000027195"/>
    </source>
</evidence>
<dbReference type="Proteomes" id="UP000027195">
    <property type="component" value="Unassembled WGS sequence"/>
</dbReference>
<feature type="compositionally biased region" description="Low complexity" evidence="1">
    <location>
        <begin position="178"/>
        <end position="196"/>
    </location>
</feature>
<organism evidence="2 3">
    <name type="scientific">Botryobasidium botryosum (strain FD-172 SS1)</name>
    <dbReference type="NCBI Taxonomy" id="930990"/>
    <lineage>
        <taxon>Eukaryota</taxon>
        <taxon>Fungi</taxon>
        <taxon>Dikarya</taxon>
        <taxon>Basidiomycota</taxon>
        <taxon>Agaricomycotina</taxon>
        <taxon>Agaricomycetes</taxon>
        <taxon>Cantharellales</taxon>
        <taxon>Botryobasidiaceae</taxon>
        <taxon>Botryobasidium</taxon>
    </lineage>
</organism>
<dbReference type="InParanoid" id="A0A067M3I1"/>
<feature type="region of interest" description="Disordered" evidence="1">
    <location>
        <begin position="447"/>
        <end position="485"/>
    </location>
</feature>
<feature type="compositionally biased region" description="Basic and acidic residues" evidence="1">
    <location>
        <begin position="473"/>
        <end position="485"/>
    </location>
</feature>
<dbReference type="EMBL" id="KL198154">
    <property type="protein sequence ID" value="KDQ06141.1"/>
    <property type="molecule type" value="Genomic_DNA"/>
</dbReference>
<dbReference type="HOGENOM" id="CLU_562550_0_0_1"/>
<proteinExistence type="predicted"/>
<reference evidence="3" key="1">
    <citation type="journal article" date="2014" name="Proc. Natl. Acad. Sci. U.S.A.">
        <title>Extensive sampling of basidiomycete genomes demonstrates inadequacy of the white-rot/brown-rot paradigm for wood decay fungi.</title>
        <authorList>
            <person name="Riley R."/>
            <person name="Salamov A.A."/>
            <person name="Brown D.W."/>
            <person name="Nagy L.G."/>
            <person name="Floudas D."/>
            <person name="Held B.W."/>
            <person name="Levasseur A."/>
            <person name="Lombard V."/>
            <person name="Morin E."/>
            <person name="Otillar R."/>
            <person name="Lindquist E.A."/>
            <person name="Sun H."/>
            <person name="LaButti K.M."/>
            <person name="Schmutz J."/>
            <person name="Jabbour D."/>
            <person name="Luo H."/>
            <person name="Baker S.E."/>
            <person name="Pisabarro A.G."/>
            <person name="Walton J.D."/>
            <person name="Blanchette R.A."/>
            <person name="Henrissat B."/>
            <person name="Martin F."/>
            <person name="Cullen D."/>
            <person name="Hibbett D.S."/>
            <person name="Grigoriev I.V."/>
        </authorList>
    </citation>
    <scope>NUCLEOTIDE SEQUENCE [LARGE SCALE GENOMIC DNA]</scope>
    <source>
        <strain evidence="3">FD-172 SS1</strain>
    </source>
</reference>
<gene>
    <name evidence="2" type="ORF">BOTBODRAFT_181884</name>
</gene>
<sequence>MPHNITEGCHSSRPAQLILRTDYKYKGSHSGLSKFKYNVGSHPKYHIFSEDLDSVIMSTEPIHRWGVGNFSDTMSALANAVVGVFHAPLPVDTAPADSSHVWVYLISSPGDSTADIDLSCTKREPLADQRVAPQPPPVLLVTPPSQPPILPDSPNPTDRPSVGTGARDKPFVPGFVSLLEPTPLRTPEPMRRPTTPHSTSPADPNPDKHQSPPGNFPLRPLSLDGRLSRPQDRADSILSSPPSPNCRAVANRHASPHLEPRSDPRPEPRPGPPIRHVNFNSVTLSAPKGTPTYTEARAQVDSVVLAKEALGNGDRPGSSLPIPLPLQGQSVEPLSPVGGPTPRCLAPDEQADPPVDVSEMKKWKIRGLDEWCYWVNSKHTMALSSPLFNALGAKVGTLYLHQHDGGLQIWLRGVSPVWTAVTEGAPHLTLPQRSLLMRAGGQPSWIDKKTVSTYKTRPGKRRAESEGPSTGDAQERDAKRLAAAH</sequence>
<name>A0A067M3I1_BOTB1</name>
<protein>
    <submittedName>
        <fullName evidence="2">Uncharacterized protein</fullName>
    </submittedName>
</protein>
<feature type="compositionally biased region" description="Basic and acidic residues" evidence="1">
    <location>
        <begin position="226"/>
        <end position="235"/>
    </location>
</feature>
<dbReference type="OrthoDB" id="2803716at2759"/>